<name>A0A9X3EX01_9BACT</name>
<organism evidence="1 2">
    <name type="scientific">Nannocystis pusilla</name>
    <dbReference type="NCBI Taxonomy" id="889268"/>
    <lineage>
        <taxon>Bacteria</taxon>
        <taxon>Pseudomonadati</taxon>
        <taxon>Myxococcota</taxon>
        <taxon>Polyangia</taxon>
        <taxon>Nannocystales</taxon>
        <taxon>Nannocystaceae</taxon>
        <taxon>Nannocystis</taxon>
    </lineage>
</organism>
<gene>
    <name evidence="1" type="ORF">OV079_40065</name>
</gene>
<reference evidence="1" key="1">
    <citation type="submission" date="2022-11" db="EMBL/GenBank/DDBJ databases">
        <title>Minimal conservation of predation-associated metabolite biosynthetic gene clusters underscores biosynthetic potential of Myxococcota including descriptions for ten novel species: Archangium lansinium sp. nov., Myxococcus landrumus sp. nov., Nannocystis bai.</title>
        <authorList>
            <person name="Ahearne A."/>
            <person name="Stevens C."/>
            <person name="Phillips K."/>
        </authorList>
    </citation>
    <scope>NUCLEOTIDE SEQUENCE</scope>
    <source>
        <strain evidence="1">Na p29</strain>
    </source>
</reference>
<sequence>MSLFSAWNRHTSRVMELGFGAWPPFSAAVRLGDVGSFDHERFVAHHSLDRWGADLREWPTIVTPVGPSDFSAGAELRRESPRGDDFVVGPDGVRVPVEDEAEVLFAGDDTFVCRVAAYTVVRYDRLDELAALLGSRARRRGDAPSHLVHTVLQAQEGYFAGVSRGDARLRLHGAATEALTIGRVSLGFGWGPSRHVDVRAVQPDGDRAGNGVFAYRTLRWEPDGRVQHDR</sequence>
<comment type="caution">
    <text evidence="1">The sequence shown here is derived from an EMBL/GenBank/DDBJ whole genome shotgun (WGS) entry which is preliminary data.</text>
</comment>
<dbReference type="AlphaFoldDB" id="A0A9X3EX01"/>
<evidence type="ECO:0000313" key="1">
    <source>
        <dbReference type="EMBL" id="MCY1011656.1"/>
    </source>
</evidence>
<protein>
    <submittedName>
        <fullName evidence="1">Uncharacterized protein</fullName>
    </submittedName>
</protein>
<dbReference type="RefSeq" id="WP_267774946.1">
    <property type="nucleotide sequence ID" value="NZ_JAPNKE010000002.1"/>
</dbReference>
<proteinExistence type="predicted"/>
<evidence type="ECO:0000313" key="2">
    <source>
        <dbReference type="Proteomes" id="UP001150924"/>
    </source>
</evidence>
<accession>A0A9X3EX01</accession>
<dbReference type="Proteomes" id="UP001150924">
    <property type="component" value="Unassembled WGS sequence"/>
</dbReference>
<dbReference type="EMBL" id="JAPNKE010000002">
    <property type="protein sequence ID" value="MCY1011656.1"/>
    <property type="molecule type" value="Genomic_DNA"/>
</dbReference>
<keyword evidence="2" id="KW-1185">Reference proteome</keyword>